<gene>
    <name evidence="2" type="ORF">SAMN05216298_4340</name>
</gene>
<dbReference type="RefSeq" id="WP_218126742.1">
    <property type="nucleotide sequence ID" value="NZ_FNGF01000006.1"/>
</dbReference>
<dbReference type="Proteomes" id="UP000198662">
    <property type="component" value="Unassembled WGS sequence"/>
</dbReference>
<accession>A0A1G9L098</accession>
<dbReference type="STRING" id="380244.SAMN05216298_4340"/>
<proteinExistence type="predicted"/>
<reference evidence="3" key="1">
    <citation type="submission" date="2016-10" db="EMBL/GenBank/DDBJ databases">
        <authorList>
            <person name="Varghese N."/>
            <person name="Submissions S."/>
        </authorList>
    </citation>
    <scope>NUCLEOTIDE SEQUENCE [LARGE SCALE GENOMIC DNA]</scope>
    <source>
        <strain evidence="3">CGMCC 4.3147</strain>
    </source>
</reference>
<evidence type="ECO:0000313" key="3">
    <source>
        <dbReference type="Proteomes" id="UP000198662"/>
    </source>
</evidence>
<feature type="compositionally biased region" description="Low complexity" evidence="1">
    <location>
        <begin position="42"/>
        <end position="60"/>
    </location>
</feature>
<evidence type="ECO:0000313" key="2">
    <source>
        <dbReference type="EMBL" id="SDL55329.1"/>
    </source>
</evidence>
<dbReference type="AlphaFoldDB" id="A0A1G9L098"/>
<name>A0A1G9L098_9ACTN</name>
<protein>
    <submittedName>
        <fullName evidence="2">Uncharacterized protein</fullName>
    </submittedName>
</protein>
<sequence>MDTHTSRNRRIAHAAGLLTGGLLLAVLTGCGADGSGSEDETSAAPTTASATPTDATTEESPVPDETTSFPPLDETSKPGGGSATTITGTIESGVESGCLVLEFEGTVYGIFGSFDSSVVYAGAQVTLHGVVDTGMMSTCQQGTPFVVSEAETAG</sequence>
<dbReference type="EMBL" id="FNGF01000006">
    <property type="protein sequence ID" value="SDL55329.1"/>
    <property type="molecule type" value="Genomic_DNA"/>
</dbReference>
<keyword evidence="3" id="KW-1185">Reference proteome</keyword>
<evidence type="ECO:0000256" key="1">
    <source>
        <dbReference type="SAM" id="MobiDB-lite"/>
    </source>
</evidence>
<feature type="region of interest" description="Disordered" evidence="1">
    <location>
        <begin position="34"/>
        <end position="88"/>
    </location>
</feature>
<dbReference type="PROSITE" id="PS51257">
    <property type="entry name" value="PROKAR_LIPOPROTEIN"/>
    <property type="match status" value="1"/>
</dbReference>
<organism evidence="2 3">
    <name type="scientific">Glycomyces sambucus</name>
    <dbReference type="NCBI Taxonomy" id="380244"/>
    <lineage>
        <taxon>Bacteria</taxon>
        <taxon>Bacillati</taxon>
        <taxon>Actinomycetota</taxon>
        <taxon>Actinomycetes</taxon>
        <taxon>Glycomycetales</taxon>
        <taxon>Glycomycetaceae</taxon>
        <taxon>Glycomyces</taxon>
    </lineage>
</organism>